<evidence type="ECO:0000259" key="1">
    <source>
        <dbReference type="Pfam" id="PF13701"/>
    </source>
</evidence>
<accession>A0A644ZPM3</accession>
<protein>
    <recommendedName>
        <fullName evidence="1">Transposase DDE domain-containing protein</fullName>
    </recommendedName>
</protein>
<feature type="domain" description="Transposase DDE" evidence="1">
    <location>
        <begin position="32"/>
        <end position="430"/>
    </location>
</feature>
<evidence type="ECO:0000313" key="2">
    <source>
        <dbReference type="EMBL" id="MPM42919.1"/>
    </source>
</evidence>
<dbReference type="InterPro" id="IPR025668">
    <property type="entry name" value="Tnp_DDE_dom"/>
</dbReference>
<name>A0A644ZPM3_9ZZZZ</name>
<proteinExistence type="predicted"/>
<reference evidence="2" key="1">
    <citation type="submission" date="2019-08" db="EMBL/GenBank/DDBJ databases">
        <authorList>
            <person name="Kucharzyk K."/>
            <person name="Murdoch R.W."/>
            <person name="Higgins S."/>
            <person name="Loffler F."/>
        </authorList>
    </citation>
    <scope>NUCLEOTIDE SEQUENCE</scope>
</reference>
<organism evidence="2">
    <name type="scientific">bioreactor metagenome</name>
    <dbReference type="NCBI Taxonomy" id="1076179"/>
    <lineage>
        <taxon>unclassified sequences</taxon>
        <taxon>metagenomes</taxon>
        <taxon>ecological metagenomes</taxon>
    </lineage>
</organism>
<sequence length="462" mass="52320">MLTVYHLYGDIVPVPLFTKQKTKFHLKVTHSDQATAHGGQVLVDALCRRFGLWKRIQSEPALEVRKRTGAGFSPVAIIAQLLFAFTSGGASLADAERMGKDEVLMGLLGLEKGADQTTLGEWLRAQSPEGIRVLHRICADFVDWSSQQAKPARWLHAGEIETFFDDTEVEVWGKKFEGARMNYEGNSALSWQTLWYGPWMLDGILDGVADVSEHLPVLLQEHQHRWEGRPNYFYADSGSSAGKFLNCIEQAGFGRWSVSYNKWPDKLDRLASEVLESQWSPLPPAGQPQEQYTWVKHQPGECAQVETFATVRWKNNGDLFWRYAYVVCRAGEKDSPRAVFERHHLKGAKERGFSDVLSGLDLHHPPCQDLTANQAFYAIGMLAHNVLISLRVLDLPDEAQGWQVRTIIRHLLTVPATVSTHARYTVAHICVPAGWMRWWHLFLDNWIPKRKAGRPAEEIVDT</sequence>
<gene>
    <name evidence="2" type="ORF">SDC9_89591</name>
</gene>
<dbReference type="AlphaFoldDB" id="A0A644ZPM3"/>
<dbReference type="EMBL" id="VSSQ01009908">
    <property type="protein sequence ID" value="MPM42919.1"/>
    <property type="molecule type" value="Genomic_DNA"/>
</dbReference>
<comment type="caution">
    <text evidence="2">The sequence shown here is derived from an EMBL/GenBank/DDBJ whole genome shotgun (WGS) entry which is preliminary data.</text>
</comment>
<dbReference type="Pfam" id="PF13701">
    <property type="entry name" value="DDE_Tnp_1_4"/>
    <property type="match status" value="1"/>
</dbReference>